<proteinExistence type="predicted"/>
<feature type="transmembrane region" description="Helical" evidence="1">
    <location>
        <begin position="27"/>
        <end position="49"/>
    </location>
</feature>
<protein>
    <submittedName>
        <fullName evidence="2">Uncharacterized protein</fullName>
    </submittedName>
</protein>
<gene>
    <name evidence="2" type="ORF">PXC00_05760</name>
</gene>
<evidence type="ECO:0000313" key="3">
    <source>
        <dbReference type="Proteomes" id="UP001300604"/>
    </source>
</evidence>
<feature type="transmembrane region" description="Helical" evidence="1">
    <location>
        <begin position="108"/>
        <end position="128"/>
    </location>
</feature>
<feature type="transmembrane region" description="Helical" evidence="1">
    <location>
        <begin position="205"/>
        <end position="227"/>
    </location>
</feature>
<reference evidence="3" key="2">
    <citation type="submission" date="2024-06" db="EMBL/GenBank/DDBJ databases">
        <title>Caproicibacterium argilliputei sp. nov, a novel caproic acid producing anaerobic bacterium isolated from pit mud.</title>
        <authorList>
            <person name="Zeng C."/>
        </authorList>
    </citation>
    <scope>NUCLEOTIDE SEQUENCE [LARGE SCALE GENOMIC DNA]</scope>
    <source>
        <strain evidence="3">ZCY20-5</strain>
    </source>
</reference>
<dbReference type="KEGG" id="carl:PXC00_05760"/>
<reference evidence="2 3" key="1">
    <citation type="submission" date="2024-06" db="EMBL/GenBank/DDBJ databases">
        <title>Caproicibacterium argilliputei sp. nov, a novel caproic acid producing anaerobic bacterium isolated from pit mud.</title>
        <authorList>
            <person name="Xia S."/>
        </authorList>
    </citation>
    <scope>NUCLEOTIDE SEQUENCE [LARGE SCALE GENOMIC DNA]</scope>
    <source>
        <strain evidence="2 3">ZCY20-5</strain>
    </source>
</reference>
<dbReference type="Proteomes" id="UP001300604">
    <property type="component" value="Chromosome"/>
</dbReference>
<evidence type="ECO:0000256" key="1">
    <source>
        <dbReference type="SAM" id="Phobius"/>
    </source>
</evidence>
<keyword evidence="1" id="KW-0812">Transmembrane</keyword>
<keyword evidence="3" id="KW-1185">Reference proteome</keyword>
<dbReference type="RefSeq" id="WP_316935149.1">
    <property type="nucleotide sequence ID" value="NZ_CP135996.1"/>
</dbReference>
<sequence>MPLDPHMDTYFLQVFGGVRVDTTDTSVILSVFFYNIPWILFLYVFASLFQKDFEVQYVYVFTRIGSKQRWLRQKTAELFLHICISWGLLFVAAFAFGAGFGFALRGSALLYIEIFVLQVLGLFTLSFAQNLLSMKMGITQSYILALCCYALAIIAGVLLYQNANVTGWLLPLFPTAGQMLLWHADAAVLPETQAVFFAGATGFSVWKSIAVEFLYIAVLYVGTALYLQKADLIDFVKEEN</sequence>
<keyword evidence="1" id="KW-0472">Membrane</keyword>
<feature type="transmembrane region" description="Helical" evidence="1">
    <location>
        <begin position="140"/>
        <end position="160"/>
    </location>
</feature>
<name>A0AA97H2A7_9FIRM</name>
<reference evidence="3" key="3">
    <citation type="submission" date="2024-06" db="EMBL/GenBank/DDBJ databases">
        <authorList>
            <person name="Zeng C."/>
        </authorList>
    </citation>
    <scope>NUCLEOTIDE SEQUENCE [LARGE SCALE GENOMIC DNA]</scope>
    <source>
        <strain evidence="3">ZCY20-5</strain>
    </source>
</reference>
<dbReference type="EMBL" id="CP135996">
    <property type="protein sequence ID" value="WOC33373.1"/>
    <property type="molecule type" value="Genomic_DNA"/>
</dbReference>
<accession>A0AA97H2A7</accession>
<dbReference type="AlphaFoldDB" id="A0AA97H2A7"/>
<feature type="transmembrane region" description="Helical" evidence="1">
    <location>
        <begin position="78"/>
        <end position="102"/>
    </location>
</feature>
<organism evidence="2 3">
    <name type="scientific">Caproicibacterium argilliputei</name>
    <dbReference type="NCBI Taxonomy" id="3030016"/>
    <lineage>
        <taxon>Bacteria</taxon>
        <taxon>Bacillati</taxon>
        <taxon>Bacillota</taxon>
        <taxon>Clostridia</taxon>
        <taxon>Eubacteriales</taxon>
        <taxon>Oscillospiraceae</taxon>
        <taxon>Caproicibacterium</taxon>
    </lineage>
</organism>
<evidence type="ECO:0000313" key="2">
    <source>
        <dbReference type="EMBL" id="WOC33373.1"/>
    </source>
</evidence>
<keyword evidence="1" id="KW-1133">Transmembrane helix</keyword>